<comment type="caution">
    <text evidence="1">The sequence shown here is derived from an EMBL/GenBank/DDBJ whole genome shotgun (WGS) entry which is preliminary data.</text>
</comment>
<organism evidence="1 2">
    <name type="scientific">Electrophorus voltai</name>
    <dbReference type="NCBI Taxonomy" id="2609070"/>
    <lineage>
        <taxon>Eukaryota</taxon>
        <taxon>Metazoa</taxon>
        <taxon>Chordata</taxon>
        <taxon>Craniata</taxon>
        <taxon>Vertebrata</taxon>
        <taxon>Euteleostomi</taxon>
        <taxon>Actinopterygii</taxon>
        <taxon>Neopterygii</taxon>
        <taxon>Teleostei</taxon>
        <taxon>Ostariophysi</taxon>
        <taxon>Gymnotiformes</taxon>
        <taxon>Gymnotoidei</taxon>
        <taxon>Gymnotidae</taxon>
        <taxon>Electrophorus</taxon>
    </lineage>
</organism>
<dbReference type="EMBL" id="JAROKS010000011">
    <property type="protein sequence ID" value="KAK1799694.1"/>
    <property type="molecule type" value="Genomic_DNA"/>
</dbReference>
<dbReference type="Proteomes" id="UP001239994">
    <property type="component" value="Unassembled WGS sequence"/>
</dbReference>
<sequence length="40" mass="4684">MSVYIMYFAEGFMPCFFRQVPWIAYRQKAAGPPPRAEVAR</sequence>
<evidence type="ECO:0000313" key="2">
    <source>
        <dbReference type="Proteomes" id="UP001239994"/>
    </source>
</evidence>
<reference evidence="1" key="1">
    <citation type="submission" date="2023-03" db="EMBL/GenBank/DDBJ databases">
        <title>Electrophorus voltai genome.</title>
        <authorList>
            <person name="Bian C."/>
        </authorList>
    </citation>
    <scope>NUCLEOTIDE SEQUENCE</scope>
    <source>
        <strain evidence="1">CB-2022</strain>
        <tissue evidence="1">Muscle</tissue>
    </source>
</reference>
<dbReference type="AlphaFoldDB" id="A0AAD8ZHV3"/>
<evidence type="ECO:0000313" key="1">
    <source>
        <dbReference type="EMBL" id="KAK1799694.1"/>
    </source>
</evidence>
<protein>
    <submittedName>
        <fullName evidence="1">Uncharacterized protein</fullName>
    </submittedName>
</protein>
<gene>
    <name evidence="1" type="ORF">P4O66_006224</name>
</gene>
<keyword evidence="2" id="KW-1185">Reference proteome</keyword>
<name>A0AAD8ZHV3_9TELE</name>
<accession>A0AAD8ZHV3</accession>
<proteinExistence type="predicted"/>